<evidence type="ECO:0000313" key="2">
    <source>
        <dbReference type="EMBL" id="HIR47376.1"/>
    </source>
</evidence>
<comment type="caution">
    <text evidence="2">The sequence shown here is derived from an EMBL/GenBank/DDBJ whole genome shotgun (WGS) entry which is preliminary data.</text>
</comment>
<feature type="domain" description="Methyltransferase type 11" evidence="1">
    <location>
        <begin position="57"/>
        <end position="155"/>
    </location>
</feature>
<dbReference type="GO" id="GO:0032259">
    <property type="term" value="P:methylation"/>
    <property type="evidence" value="ECO:0007669"/>
    <property type="project" value="UniProtKB-KW"/>
</dbReference>
<keyword evidence="2" id="KW-0808">Transferase</keyword>
<dbReference type="Gene3D" id="3.40.50.150">
    <property type="entry name" value="Vaccinia Virus protein VP39"/>
    <property type="match status" value="1"/>
</dbReference>
<dbReference type="Proteomes" id="UP000824242">
    <property type="component" value="Unassembled WGS sequence"/>
</dbReference>
<dbReference type="CDD" id="cd02440">
    <property type="entry name" value="AdoMet_MTases"/>
    <property type="match status" value="1"/>
</dbReference>
<name>A0A9D1AMK8_9FIRM</name>
<evidence type="ECO:0000259" key="1">
    <source>
        <dbReference type="Pfam" id="PF08241"/>
    </source>
</evidence>
<accession>A0A9D1AMK8</accession>
<dbReference type="PANTHER" id="PTHR43861">
    <property type="entry name" value="TRANS-ACONITATE 2-METHYLTRANSFERASE-RELATED"/>
    <property type="match status" value="1"/>
</dbReference>
<gene>
    <name evidence="2" type="ORF">IAB89_06920</name>
</gene>
<sequence>MDFEQLAKIENESERVNRTYDIFHEDSRLNHSKAARVEFLTTVRYIERYLKEGDRILDIGAGAGEYSFYFARKGYDVSALELADANIAAFRKKLTPEDRIDLVQGNALDLSRYADKSFDIVLLFGPLYHLKQNSDKQRCIREAKRVCKDGGKIFFAFIANDFVFLTELQYNARYFSNGDYDKETFKLNDFPFVFHTVEDARKLLADGGVNVLHEIASDGASELMAARINEMNDEDYAQYLRYHFYLCEKPELLGMTNHLLFVGEKK</sequence>
<dbReference type="SUPFAM" id="SSF53335">
    <property type="entry name" value="S-adenosyl-L-methionine-dependent methyltransferases"/>
    <property type="match status" value="1"/>
</dbReference>
<dbReference type="GO" id="GO:0008757">
    <property type="term" value="F:S-adenosylmethionine-dependent methyltransferase activity"/>
    <property type="evidence" value="ECO:0007669"/>
    <property type="project" value="InterPro"/>
</dbReference>
<dbReference type="PANTHER" id="PTHR43861:SF1">
    <property type="entry name" value="TRANS-ACONITATE 2-METHYLTRANSFERASE"/>
    <property type="match status" value="1"/>
</dbReference>
<dbReference type="InterPro" id="IPR029063">
    <property type="entry name" value="SAM-dependent_MTases_sf"/>
</dbReference>
<proteinExistence type="predicted"/>
<reference evidence="2" key="1">
    <citation type="submission" date="2020-10" db="EMBL/GenBank/DDBJ databases">
        <authorList>
            <person name="Gilroy R."/>
        </authorList>
    </citation>
    <scope>NUCLEOTIDE SEQUENCE</scope>
    <source>
        <strain evidence="2">ChiSxjej1B13-7958</strain>
    </source>
</reference>
<reference evidence="2" key="2">
    <citation type="journal article" date="2021" name="PeerJ">
        <title>Extensive microbial diversity within the chicken gut microbiome revealed by metagenomics and culture.</title>
        <authorList>
            <person name="Gilroy R."/>
            <person name="Ravi A."/>
            <person name="Getino M."/>
            <person name="Pursley I."/>
            <person name="Horton D.L."/>
            <person name="Alikhan N.F."/>
            <person name="Baker D."/>
            <person name="Gharbi K."/>
            <person name="Hall N."/>
            <person name="Watson M."/>
            <person name="Adriaenssens E.M."/>
            <person name="Foster-Nyarko E."/>
            <person name="Jarju S."/>
            <person name="Secka A."/>
            <person name="Antonio M."/>
            <person name="Oren A."/>
            <person name="Chaudhuri R.R."/>
            <person name="La Ragione R."/>
            <person name="Hildebrand F."/>
            <person name="Pallen M.J."/>
        </authorList>
    </citation>
    <scope>NUCLEOTIDE SEQUENCE</scope>
    <source>
        <strain evidence="2">ChiSxjej1B13-7958</strain>
    </source>
</reference>
<dbReference type="Pfam" id="PF08241">
    <property type="entry name" value="Methyltransf_11"/>
    <property type="match status" value="1"/>
</dbReference>
<dbReference type="AlphaFoldDB" id="A0A9D1AMK8"/>
<keyword evidence="2" id="KW-0489">Methyltransferase</keyword>
<evidence type="ECO:0000313" key="3">
    <source>
        <dbReference type="Proteomes" id="UP000824242"/>
    </source>
</evidence>
<organism evidence="2 3">
    <name type="scientific">Candidatus Caccousia avicola</name>
    <dbReference type="NCBI Taxonomy" id="2840721"/>
    <lineage>
        <taxon>Bacteria</taxon>
        <taxon>Bacillati</taxon>
        <taxon>Bacillota</taxon>
        <taxon>Clostridia</taxon>
        <taxon>Eubacteriales</taxon>
        <taxon>Oscillospiraceae</taxon>
        <taxon>Oscillospiraceae incertae sedis</taxon>
        <taxon>Candidatus Caccousia</taxon>
    </lineage>
</organism>
<dbReference type="EMBL" id="DVGZ01000073">
    <property type="protein sequence ID" value="HIR47376.1"/>
    <property type="molecule type" value="Genomic_DNA"/>
</dbReference>
<protein>
    <submittedName>
        <fullName evidence="2">Methyltransferase domain-containing protein</fullName>
    </submittedName>
</protein>
<dbReference type="InterPro" id="IPR013216">
    <property type="entry name" value="Methyltransf_11"/>
</dbReference>